<dbReference type="Pfam" id="PF20990">
    <property type="entry name" value="DUF2207_C"/>
    <property type="match status" value="1"/>
</dbReference>
<dbReference type="RefSeq" id="WP_170131852.1">
    <property type="nucleotide sequence ID" value="NZ_LR699114.1"/>
</dbReference>
<protein>
    <submittedName>
        <fullName evidence="5">Putative membrane protein DUF2207</fullName>
    </submittedName>
</protein>
<feature type="transmembrane region" description="Helical" evidence="2">
    <location>
        <begin position="394"/>
        <end position="412"/>
    </location>
</feature>
<feature type="region of interest" description="Disordered" evidence="1">
    <location>
        <begin position="619"/>
        <end position="642"/>
    </location>
</feature>
<feature type="transmembrane region" description="Helical" evidence="2">
    <location>
        <begin position="453"/>
        <end position="480"/>
    </location>
</feature>
<evidence type="ECO:0000259" key="3">
    <source>
        <dbReference type="Pfam" id="PF09972"/>
    </source>
</evidence>
<gene>
    <name evidence="5" type="ORF">C8D86_11947</name>
</gene>
<keyword evidence="2" id="KW-0812">Transmembrane</keyword>
<reference evidence="5 6" key="1">
    <citation type="submission" date="2018-07" db="EMBL/GenBank/DDBJ databases">
        <title>Genomic Encyclopedia of Type Strains, Phase IV (KMG-IV): sequencing the most valuable type-strain genomes for metagenomic binning, comparative biology and taxonomic classification.</title>
        <authorList>
            <person name="Goeker M."/>
        </authorList>
    </citation>
    <scope>NUCLEOTIDE SEQUENCE [LARGE SCALE GENOMIC DNA]</scope>
    <source>
        <strain evidence="5 6">DSM 16500</strain>
    </source>
</reference>
<feature type="domain" description="DUF2207" evidence="3">
    <location>
        <begin position="35"/>
        <end position="225"/>
    </location>
</feature>
<dbReference type="InterPro" id="IPR018702">
    <property type="entry name" value="DUF2207"/>
</dbReference>
<feature type="transmembrane region" description="Helical" evidence="2">
    <location>
        <begin position="418"/>
        <end position="441"/>
    </location>
</feature>
<dbReference type="Pfam" id="PF09972">
    <property type="entry name" value="DUF2207"/>
    <property type="match status" value="1"/>
</dbReference>
<keyword evidence="2" id="KW-1133">Transmembrane helix</keyword>
<proteinExistence type="predicted"/>
<accession>A0A370GEK3</accession>
<name>A0A370GEK3_9COXI</name>
<feature type="compositionally biased region" description="Gly residues" evidence="1">
    <location>
        <begin position="624"/>
        <end position="642"/>
    </location>
</feature>
<comment type="caution">
    <text evidence="5">The sequence shown here is derived from an EMBL/GenBank/DDBJ whole genome shotgun (WGS) entry which is preliminary data.</text>
</comment>
<feature type="transmembrane region" description="Helical" evidence="2">
    <location>
        <begin position="486"/>
        <end position="506"/>
    </location>
</feature>
<evidence type="ECO:0000256" key="2">
    <source>
        <dbReference type="SAM" id="Phobius"/>
    </source>
</evidence>
<organism evidence="5 6">
    <name type="scientific">Aquicella lusitana</name>
    <dbReference type="NCBI Taxonomy" id="254246"/>
    <lineage>
        <taxon>Bacteria</taxon>
        <taxon>Pseudomonadati</taxon>
        <taxon>Pseudomonadota</taxon>
        <taxon>Gammaproteobacteria</taxon>
        <taxon>Legionellales</taxon>
        <taxon>Coxiellaceae</taxon>
        <taxon>Aquicella</taxon>
    </lineage>
</organism>
<dbReference type="InterPro" id="IPR048389">
    <property type="entry name" value="YciQ-like_C"/>
</dbReference>
<feature type="transmembrane region" description="Helical" evidence="2">
    <location>
        <begin position="248"/>
        <end position="270"/>
    </location>
</feature>
<evidence type="ECO:0000313" key="6">
    <source>
        <dbReference type="Proteomes" id="UP000254720"/>
    </source>
</evidence>
<dbReference type="EMBL" id="QQAX01000019">
    <property type="protein sequence ID" value="RDI41529.1"/>
    <property type="molecule type" value="Genomic_DNA"/>
</dbReference>
<evidence type="ECO:0000313" key="5">
    <source>
        <dbReference type="EMBL" id="RDI41529.1"/>
    </source>
</evidence>
<evidence type="ECO:0000259" key="4">
    <source>
        <dbReference type="Pfam" id="PF20990"/>
    </source>
</evidence>
<keyword evidence="6" id="KW-1185">Reference proteome</keyword>
<dbReference type="Proteomes" id="UP000254720">
    <property type="component" value="Unassembled WGS sequence"/>
</dbReference>
<dbReference type="AlphaFoldDB" id="A0A370GEK3"/>
<evidence type="ECO:0000256" key="1">
    <source>
        <dbReference type="SAM" id="MobiDB-lite"/>
    </source>
</evidence>
<keyword evidence="2" id="KW-0472">Membrane</keyword>
<feature type="domain" description="Predicted membrane protein YciQ-like C-terminal" evidence="4">
    <location>
        <begin position="283"/>
        <end position="568"/>
    </location>
</feature>
<sequence length="642" mass="71383">MVQKKIGWLVPFVLFGLFGLFFYANSFALESQSERILNFYSSIVVNKDASIDVTEIVSAQADQKKIIHGLVRWLPTHYTDSYGISRSPDYQLRQILVNNQPALYHTQRTDNQLAIYIGEKDVTLSPGIYVFTIQYHVDYAVNALKDADELYWNITGNNWDFPIVKAEADITLPEGAIIQNFAGYTGKKGEKGSDFFTRSLADNRISFATTRPLMPGDGLTIAVAWPKGIIHHPGIGTQLKNQLYVNRGGWIAIEIGLILLVYYFIVWYMVGRDLRPGTIIPLFEPPENLTPAVLRYIRRMGYDTKALTAALLSMATKGYLTIQNKDDTFVLTKTDEDNLLSPEESVLGRRFFETKSSFQLQSSNASVINQAKKDFKTTLKKTCADQYFITNTSYLLPGLVLTLLAFFAAVGASHDHAAALFAVIWLSIWTFACTMLFLMAWRGIQHAYYMPSFRYIFSASLATLFAIPFFGGEIAGLIMFSRVLPISLLLLLLIIVIANIVFFRLLKAPTPAGRKLMDQIEGFKRFLSTTERYRLEQFTPPEQTPEQFEKYLPYAIALNVENEWGEKFNHLLVQAGRDPQTYRPQWYSGDVWTGTTAATLPVFLNSGLSSALATSSISSSSSASGGGGSSGGGGGGGGGGGW</sequence>